<protein>
    <submittedName>
        <fullName evidence="1">Uncharacterized protein</fullName>
    </submittedName>
</protein>
<dbReference type="Proteomes" id="UP000295554">
    <property type="component" value="Unassembled WGS sequence"/>
</dbReference>
<comment type="caution">
    <text evidence="1">The sequence shown here is derived from an EMBL/GenBank/DDBJ whole genome shotgun (WGS) entry which is preliminary data.</text>
</comment>
<proteinExistence type="predicted"/>
<keyword evidence="2" id="KW-1185">Reference proteome</keyword>
<evidence type="ECO:0000313" key="2">
    <source>
        <dbReference type="Proteomes" id="UP000295554"/>
    </source>
</evidence>
<name>A0A4R5LMW0_9GAMM</name>
<reference evidence="1 2" key="1">
    <citation type="submission" date="2019-03" db="EMBL/GenBank/DDBJ databases">
        <title>Seongchinamella monodicae gen. nov., sp. nov., a novel member of the Gammaproteobacteria isolated from a tidal mudflat of beach.</title>
        <authorList>
            <person name="Yang H.G."/>
            <person name="Kang J.W."/>
            <person name="Lee S.D."/>
        </authorList>
    </citation>
    <scope>NUCLEOTIDE SEQUENCE [LARGE SCALE GENOMIC DNA]</scope>
    <source>
        <strain evidence="1 2">GH4-78</strain>
    </source>
</reference>
<accession>A0A4R5LMW0</accession>
<dbReference type="OrthoDB" id="1118320at2"/>
<sequence length="259" mass="29369">MSNTRLYLYLSLIPQGLIASMLEPEEFGHYYAVGTRVHSRGEAIFFEVDPAGVPADEFPLELIGERCVAHPDGNPKKSVYLAIYRVLSRIPVSALRKLYLVTRDGLTLELARSQYEPEPGPRAHLYQEFCPIDPMVASCLEPRDFCRAITDPSKPVHVPRIAFSQLALGGLAEDPLNGEADDLPYPNMQHLREILSRLLEGNSKPSKLFLKRVDEGVYYRTIRGGFYVGDQQDFAFYRFPSVGELEAHHFPWWRSAQTL</sequence>
<evidence type="ECO:0000313" key="1">
    <source>
        <dbReference type="EMBL" id="TDG11406.1"/>
    </source>
</evidence>
<dbReference type="EMBL" id="SMSE01000006">
    <property type="protein sequence ID" value="TDG11406.1"/>
    <property type="molecule type" value="Genomic_DNA"/>
</dbReference>
<gene>
    <name evidence="1" type="ORF">E2F43_18655</name>
</gene>
<organism evidence="1 2">
    <name type="scientific">Seongchinamella unica</name>
    <dbReference type="NCBI Taxonomy" id="2547392"/>
    <lineage>
        <taxon>Bacteria</taxon>
        <taxon>Pseudomonadati</taxon>
        <taxon>Pseudomonadota</taxon>
        <taxon>Gammaproteobacteria</taxon>
        <taxon>Cellvibrionales</taxon>
        <taxon>Halieaceae</taxon>
        <taxon>Seongchinamella</taxon>
    </lineage>
</organism>
<dbReference type="RefSeq" id="WP_133215580.1">
    <property type="nucleotide sequence ID" value="NZ_SMSE01000006.1"/>
</dbReference>
<dbReference type="AlphaFoldDB" id="A0A4R5LMW0"/>